<feature type="transmembrane region" description="Helical" evidence="2">
    <location>
        <begin position="229"/>
        <end position="245"/>
    </location>
</feature>
<dbReference type="KEGG" id="bvo:Pan97_44260"/>
<feature type="region of interest" description="Disordered" evidence="1">
    <location>
        <begin position="1"/>
        <end position="27"/>
    </location>
</feature>
<protein>
    <recommendedName>
        <fullName evidence="5">DUF4013 domain-containing protein</fullName>
    </recommendedName>
</protein>
<keyword evidence="2" id="KW-1133">Transmembrane helix</keyword>
<dbReference type="EMBL" id="CP036289">
    <property type="protein sequence ID" value="QDU77359.1"/>
    <property type="molecule type" value="Genomic_DNA"/>
</dbReference>
<evidence type="ECO:0000313" key="4">
    <source>
        <dbReference type="Proteomes" id="UP000318626"/>
    </source>
</evidence>
<sequence length="260" mass="28877">MSTSGDNPFASPEGPPNEPPQTEGSETVVTRTSVDYMECVGDVFNNPNWFVNILLSGIAIIIPIIGAMVALGYIAEIIGARAYGRMKNYPDFDFNRFGEYLTRGFWMFLVTFVVSICLMPLTMLAGGIMGAFQASENEALMVIGFVIYFGTILFVNLITFFITCPLIIRSGMLNDFVGAFDFNWIMDFIKKMWVEQLLGSILLYIFAIVFMLVGCLALCVGYIPAAGAVMIMWALFITQLYQVYVHRGGQGLPFKEATKL</sequence>
<feature type="transmembrane region" description="Helical" evidence="2">
    <location>
        <begin position="104"/>
        <end position="128"/>
    </location>
</feature>
<organism evidence="3 4">
    <name type="scientific">Bremerella volcania</name>
    <dbReference type="NCBI Taxonomy" id="2527984"/>
    <lineage>
        <taxon>Bacteria</taxon>
        <taxon>Pseudomonadati</taxon>
        <taxon>Planctomycetota</taxon>
        <taxon>Planctomycetia</taxon>
        <taxon>Pirellulales</taxon>
        <taxon>Pirellulaceae</taxon>
        <taxon>Bremerella</taxon>
    </lineage>
</organism>
<accession>A0A518CDQ6</accession>
<dbReference type="OrthoDB" id="267029at2"/>
<name>A0A518CDQ6_9BACT</name>
<gene>
    <name evidence="3" type="ORF">Pan97_44260</name>
</gene>
<feature type="transmembrane region" description="Helical" evidence="2">
    <location>
        <begin position="140"/>
        <end position="168"/>
    </location>
</feature>
<evidence type="ECO:0000256" key="1">
    <source>
        <dbReference type="SAM" id="MobiDB-lite"/>
    </source>
</evidence>
<feature type="transmembrane region" description="Helical" evidence="2">
    <location>
        <begin position="201"/>
        <end position="223"/>
    </location>
</feature>
<dbReference type="Pfam" id="PF13197">
    <property type="entry name" value="DUF4013"/>
    <property type="match status" value="1"/>
</dbReference>
<evidence type="ECO:0000313" key="3">
    <source>
        <dbReference type="EMBL" id="QDU77359.1"/>
    </source>
</evidence>
<dbReference type="RefSeq" id="WP_144976187.1">
    <property type="nucleotide sequence ID" value="NZ_CP036289.1"/>
</dbReference>
<keyword evidence="2" id="KW-0472">Membrane</keyword>
<dbReference type="Proteomes" id="UP000318626">
    <property type="component" value="Chromosome"/>
</dbReference>
<evidence type="ECO:0008006" key="5">
    <source>
        <dbReference type="Google" id="ProtNLM"/>
    </source>
</evidence>
<keyword evidence="2" id="KW-0812">Transmembrane</keyword>
<dbReference type="AlphaFoldDB" id="A0A518CDQ6"/>
<keyword evidence="4" id="KW-1185">Reference proteome</keyword>
<proteinExistence type="predicted"/>
<feature type="transmembrane region" description="Helical" evidence="2">
    <location>
        <begin position="53"/>
        <end position="83"/>
    </location>
</feature>
<dbReference type="InterPro" id="IPR025098">
    <property type="entry name" value="DUF4013"/>
</dbReference>
<reference evidence="4" key="1">
    <citation type="submission" date="2019-02" db="EMBL/GenBank/DDBJ databases">
        <title>Deep-cultivation of Planctomycetes and their phenomic and genomic characterization uncovers novel biology.</title>
        <authorList>
            <person name="Wiegand S."/>
            <person name="Jogler M."/>
            <person name="Boedeker C."/>
            <person name="Pinto D."/>
            <person name="Vollmers J."/>
            <person name="Rivas-Marin E."/>
            <person name="Kohn T."/>
            <person name="Peeters S.H."/>
            <person name="Heuer A."/>
            <person name="Rast P."/>
            <person name="Oberbeckmann S."/>
            <person name="Bunk B."/>
            <person name="Jeske O."/>
            <person name="Meyerdierks A."/>
            <person name="Storesund J.E."/>
            <person name="Kallscheuer N."/>
            <person name="Luecker S."/>
            <person name="Lage O.M."/>
            <person name="Pohl T."/>
            <person name="Merkel B.J."/>
            <person name="Hornburger P."/>
            <person name="Mueller R.-W."/>
            <person name="Bruemmer F."/>
            <person name="Labrenz M."/>
            <person name="Spormann A.M."/>
            <person name="Op den Camp H."/>
            <person name="Overmann J."/>
            <person name="Amann R."/>
            <person name="Jetten M.S.M."/>
            <person name="Mascher T."/>
            <person name="Medema M.H."/>
            <person name="Devos D.P."/>
            <person name="Kaster A.-K."/>
            <person name="Ovreas L."/>
            <person name="Rohde M."/>
            <person name="Galperin M.Y."/>
            <person name="Jogler C."/>
        </authorList>
    </citation>
    <scope>NUCLEOTIDE SEQUENCE [LARGE SCALE GENOMIC DNA]</scope>
    <source>
        <strain evidence="4">Pan97</strain>
    </source>
</reference>
<evidence type="ECO:0000256" key="2">
    <source>
        <dbReference type="SAM" id="Phobius"/>
    </source>
</evidence>